<accession>I0IBP1</accession>
<keyword evidence="2" id="KW-1185">Reference proteome</keyword>
<gene>
    <name evidence="1" type="ordered locus">PSMK_05200</name>
</gene>
<protein>
    <submittedName>
        <fullName evidence="1">Uncharacterized protein</fullName>
    </submittedName>
</protein>
<dbReference type="EMBL" id="AP012338">
    <property type="protein sequence ID" value="BAM02679.1"/>
    <property type="molecule type" value="Genomic_DNA"/>
</dbReference>
<proteinExistence type="predicted"/>
<dbReference type="AlphaFoldDB" id="I0IBP1"/>
<dbReference type="Proteomes" id="UP000007881">
    <property type="component" value="Chromosome"/>
</dbReference>
<evidence type="ECO:0000313" key="2">
    <source>
        <dbReference type="Proteomes" id="UP000007881"/>
    </source>
</evidence>
<dbReference type="HOGENOM" id="CLU_2466341_0_0_0"/>
<evidence type="ECO:0000313" key="1">
    <source>
        <dbReference type="EMBL" id="BAM02679.1"/>
    </source>
</evidence>
<organism evidence="1 2">
    <name type="scientific">Phycisphaera mikurensis (strain NBRC 102666 / KCTC 22515 / FYK2301M01)</name>
    <dbReference type="NCBI Taxonomy" id="1142394"/>
    <lineage>
        <taxon>Bacteria</taxon>
        <taxon>Pseudomonadati</taxon>
        <taxon>Planctomycetota</taxon>
        <taxon>Phycisphaerae</taxon>
        <taxon>Phycisphaerales</taxon>
        <taxon>Phycisphaeraceae</taxon>
        <taxon>Phycisphaera</taxon>
    </lineage>
</organism>
<sequence length="88" mass="10018">MSRPRQIPGRSRQIRQIRQIPADPDGFHGILIDILPESPAVPFSKAQVKDGLREAYRRWAHKESTPFNESEGARLADVLDAFIDRLPD</sequence>
<reference evidence="1 2" key="1">
    <citation type="submission" date="2012-02" db="EMBL/GenBank/DDBJ databases">
        <title>Complete genome sequence of Phycisphaera mikurensis NBRC 102666.</title>
        <authorList>
            <person name="Ankai A."/>
            <person name="Hosoyama A."/>
            <person name="Terui Y."/>
            <person name="Sekine M."/>
            <person name="Fukai R."/>
            <person name="Kato Y."/>
            <person name="Nakamura S."/>
            <person name="Yamada-Narita S."/>
            <person name="Kawakoshi A."/>
            <person name="Fukunaga Y."/>
            <person name="Yamazaki S."/>
            <person name="Fujita N."/>
        </authorList>
    </citation>
    <scope>NUCLEOTIDE SEQUENCE [LARGE SCALE GENOMIC DNA]</scope>
    <source>
        <strain evidence="2">NBRC 102666 / KCTC 22515 / FYK2301M01</strain>
    </source>
</reference>
<name>I0IBP1_PHYMF</name>
<dbReference type="KEGG" id="phm:PSMK_05200"/>